<proteinExistence type="predicted"/>
<feature type="compositionally biased region" description="Polar residues" evidence="1">
    <location>
        <begin position="1"/>
        <end position="12"/>
    </location>
</feature>
<reference evidence="2 3" key="1">
    <citation type="journal article" date="2018" name="Front. Plant Sci.">
        <title>Red Clover (Trifolium pratense) and Zigzag Clover (T. medium) - A Picture of Genomic Similarities and Differences.</title>
        <authorList>
            <person name="Dluhosova J."/>
            <person name="Istvanek J."/>
            <person name="Nedelnik J."/>
            <person name="Repkova J."/>
        </authorList>
    </citation>
    <scope>NUCLEOTIDE SEQUENCE [LARGE SCALE GENOMIC DNA]</scope>
    <source>
        <strain evidence="3">cv. 10/8</strain>
        <tissue evidence="2">Leaf</tissue>
    </source>
</reference>
<dbReference type="EMBL" id="LXQA010167665">
    <property type="protein sequence ID" value="MCI28739.1"/>
    <property type="molecule type" value="Genomic_DNA"/>
</dbReference>
<feature type="compositionally biased region" description="Gly residues" evidence="1">
    <location>
        <begin position="30"/>
        <end position="59"/>
    </location>
</feature>
<organism evidence="2 3">
    <name type="scientific">Trifolium medium</name>
    <dbReference type="NCBI Taxonomy" id="97028"/>
    <lineage>
        <taxon>Eukaryota</taxon>
        <taxon>Viridiplantae</taxon>
        <taxon>Streptophyta</taxon>
        <taxon>Embryophyta</taxon>
        <taxon>Tracheophyta</taxon>
        <taxon>Spermatophyta</taxon>
        <taxon>Magnoliopsida</taxon>
        <taxon>eudicotyledons</taxon>
        <taxon>Gunneridae</taxon>
        <taxon>Pentapetalae</taxon>
        <taxon>rosids</taxon>
        <taxon>fabids</taxon>
        <taxon>Fabales</taxon>
        <taxon>Fabaceae</taxon>
        <taxon>Papilionoideae</taxon>
        <taxon>50 kb inversion clade</taxon>
        <taxon>NPAAA clade</taxon>
        <taxon>Hologalegina</taxon>
        <taxon>IRL clade</taxon>
        <taxon>Trifolieae</taxon>
        <taxon>Trifolium</taxon>
    </lineage>
</organism>
<feature type="region of interest" description="Disordered" evidence="1">
    <location>
        <begin position="1"/>
        <end position="59"/>
    </location>
</feature>
<accession>A0A392QXN4</accession>
<protein>
    <submittedName>
        <fullName evidence="2">Uncharacterized protein</fullName>
    </submittedName>
</protein>
<keyword evidence="3" id="KW-1185">Reference proteome</keyword>
<dbReference type="Proteomes" id="UP000265520">
    <property type="component" value="Unassembled WGS sequence"/>
</dbReference>
<feature type="compositionally biased region" description="Basic and acidic residues" evidence="1">
    <location>
        <begin position="17"/>
        <end position="29"/>
    </location>
</feature>
<comment type="caution">
    <text evidence="2">The sequence shown here is derived from an EMBL/GenBank/DDBJ whole genome shotgun (WGS) entry which is preliminary data.</text>
</comment>
<name>A0A392QXN4_9FABA</name>
<evidence type="ECO:0000313" key="3">
    <source>
        <dbReference type="Proteomes" id="UP000265520"/>
    </source>
</evidence>
<sequence length="59" mass="5136">MGSFWSALSGQVSGAKKTSDGNRGRDRAGGIDGGAGASGGDGGAGGCDGGGGGCGGGGC</sequence>
<dbReference type="AlphaFoldDB" id="A0A392QXN4"/>
<evidence type="ECO:0000313" key="2">
    <source>
        <dbReference type="EMBL" id="MCI28739.1"/>
    </source>
</evidence>
<evidence type="ECO:0000256" key="1">
    <source>
        <dbReference type="SAM" id="MobiDB-lite"/>
    </source>
</evidence>